<gene>
    <name evidence="2" type="ORF">GIB67_001094</name>
</gene>
<reference evidence="2 3" key="1">
    <citation type="journal article" date="2020" name="IScience">
        <title>Genome Sequencing of the Endangered Kingdonia uniflora (Circaeasteraceae, Ranunculales) Reveals Potential Mechanisms of Evolutionary Specialization.</title>
        <authorList>
            <person name="Sun Y."/>
            <person name="Deng T."/>
            <person name="Zhang A."/>
            <person name="Moore M.J."/>
            <person name="Landis J.B."/>
            <person name="Lin N."/>
            <person name="Zhang H."/>
            <person name="Zhang X."/>
            <person name="Huang J."/>
            <person name="Zhang X."/>
            <person name="Sun H."/>
            <person name="Wang H."/>
        </authorList>
    </citation>
    <scope>NUCLEOTIDE SEQUENCE [LARGE SCALE GENOMIC DNA]</scope>
    <source>
        <strain evidence="2">TB1705</strain>
        <tissue evidence="2">Leaf</tissue>
    </source>
</reference>
<comment type="caution">
    <text evidence="2">The sequence shown here is derived from an EMBL/GenBank/DDBJ whole genome shotgun (WGS) entry which is preliminary data.</text>
</comment>
<dbReference type="OrthoDB" id="273345at2759"/>
<dbReference type="Proteomes" id="UP000541444">
    <property type="component" value="Unassembled WGS sequence"/>
</dbReference>
<dbReference type="GO" id="GO:0070042">
    <property type="term" value="F:rRNA (uridine-N3-)-methyltransferase activity"/>
    <property type="evidence" value="ECO:0007669"/>
    <property type="project" value="InterPro"/>
</dbReference>
<organism evidence="2 3">
    <name type="scientific">Kingdonia uniflora</name>
    <dbReference type="NCBI Taxonomy" id="39325"/>
    <lineage>
        <taxon>Eukaryota</taxon>
        <taxon>Viridiplantae</taxon>
        <taxon>Streptophyta</taxon>
        <taxon>Embryophyta</taxon>
        <taxon>Tracheophyta</taxon>
        <taxon>Spermatophyta</taxon>
        <taxon>Magnoliopsida</taxon>
        <taxon>Ranunculales</taxon>
        <taxon>Circaeasteraceae</taxon>
        <taxon>Kingdonia</taxon>
    </lineage>
</organism>
<dbReference type="Pfam" id="PF10354">
    <property type="entry name" value="BMT5-like"/>
    <property type="match status" value="1"/>
</dbReference>
<name>A0A7J7MG56_9MAGN</name>
<feature type="domain" description="25S rRNA (uridine-N(3))-methyltransferase BMT5-like" evidence="1">
    <location>
        <begin position="44"/>
        <end position="133"/>
    </location>
</feature>
<dbReference type="GO" id="GO:0070475">
    <property type="term" value="P:rRNA base methylation"/>
    <property type="evidence" value="ECO:0007669"/>
    <property type="project" value="InterPro"/>
</dbReference>
<dbReference type="AlphaFoldDB" id="A0A7J7MG56"/>
<dbReference type="EMBL" id="JACGCM010001557">
    <property type="protein sequence ID" value="KAF6153861.1"/>
    <property type="molecule type" value="Genomic_DNA"/>
</dbReference>
<evidence type="ECO:0000313" key="2">
    <source>
        <dbReference type="EMBL" id="KAF6153861.1"/>
    </source>
</evidence>
<dbReference type="InterPro" id="IPR019446">
    <property type="entry name" value="BMT5-like"/>
</dbReference>
<keyword evidence="3" id="KW-1185">Reference proteome</keyword>
<evidence type="ECO:0000259" key="1">
    <source>
        <dbReference type="Pfam" id="PF10354"/>
    </source>
</evidence>
<dbReference type="GO" id="GO:0005737">
    <property type="term" value="C:cytoplasm"/>
    <property type="evidence" value="ECO:0007669"/>
    <property type="project" value="TreeGrafter"/>
</dbReference>
<sequence>MIWLIKVPLIASVVFAVGFQIWRWISDPIHPSYDSVSPPDIESGDFSFSACLAKAFGSANNMVATSLDSLVFLEKNYKNASSNILEIRNRGGIVLNNVDATKMAKNCLLKGRTFDRIIYNFPHAGFSFKNRTREAQIR</sequence>
<dbReference type="PANTHER" id="PTHR11538">
    <property type="entry name" value="PHENYLALANYL-TRNA SYNTHETASE"/>
    <property type="match status" value="1"/>
</dbReference>
<protein>
    <recommendedName>
        <fullName evidence="1">25S rRNA (uridine-N(3))-methyltransferase BMT5-like domain-containing protein</fullName>
    </recommendedName>
</protein>
<evidence type="ECO:0000313" key="3">
    <source>
        <dbReference type="Proteomes" id="UP000541444"/>
    </source>
</evidence>
<proteinExistence type="predicted"/>
<accession>A0A7J7MG56</accession>
<dbReference type="PANTHER" id="PTHR11538:SF70">
    <property type="entry name" value="25S RRNA (URIDINE-N(3))-METHYLTRANSFERASE BMT5-LIKE DOMAIN-CONTAINING PROTEIN"/>
    <property type="match status" value="1"/>
</dbReference>